<dbReference type="GO" id="GO:0016757">
    <property type="term" value="F:glycosyltransferase activity"/>
    <property type="evidence" value="ECO:0007669"/>
    <property type="project" value="UniProtKB-KW"/>
</dbReference>
<keyword evidence="3" id="KW-0808">Transferase</keyword>
<dbReference type="SUPFAM" id="SSF53448">
    <property type="entry name" value="Nucleotide-diphospho-sugar transferases"/>
    <property type="match status" value="1"/>
</dbReference>
<evidence type="ECO:0000256" key="1">
    <source>
        <dbReference type="ARBA" id="ARBA00038494"/>
    </source>
</evidence>
<dbReference type="PANTHER" id="PTHR43630">
    <property type="entry name" value="POLY-BETA-1,6-N-ACETYL-D-GLUCOSAMINE SYNTHASE"/>
    <property type="match status" value="1"/>
</dbReference>
<proteinExistence type="inferred from homology"/>
<protein>
    <submittedName>
        <fullName evidence="3">Glycosyltransferase</fullName>
        <ecNumber evidence="3">2.4.-.-</ecNumber>
    </submittedName>
</protein>
<gene>
    <name evidence="3" type="ORF">L2Y54_06250</name>
</gene>
<dbReference type="SUPFAM" id="SSF48452">
    <property type="entry name" value="TPR-like"/>
    <property type="match status" value="1"/>
</dbReference>
<evidence type="ECO:0000259" key="2">
    <source>
        <dbReference type="Pfam" id="PF00535"/>
    </source>
</evidence>
<dbReference type="EC" id="2.4.-.-" evidence="3"/>
<dbReference type="Proteomes" id="UP001054801">
    <property type="component" value="Chromosome"/>
</dbReference>
<dbReference type="InterPro" id="IPR001173">
    <property type="entry name" value="Glyco_trans_2-like"/>
</dbReference>
<feature type="domain" description="Glycosyltransferase 2-like" evidence="2">
    <location>
        <begin position="14"/>
        <end position="98"/>
    </location>
</feature>
<evidence type="ECO:0000313" key="3">
    <source>
        <dbReference type="EMBL" id="UJS25639.1"/>
    </source>
</evidence>
<dbReference type="Pfam" id="PF00535">
    <property type="entry name" value="Glycos_transf_2"/>
    <property type="match status" value="1"/>
</dbReference>
<keyword evidence="4" id="KW-1185">Reference proteome</keyword>
<sequence length="397" mass="45237">MNTNPKTICWNAIVKNEAHIIERCMASMVNELNYWVVVDTGSTDGTQDIIRTFMAQHGIPGELIERTWVNFSHNRSEALALAETKADYILFCDADMALNVLNPNWKHHLDADAYLVDQQALGGTLTYSNTRLVNGHLKGERRFRYWGATHEYCDSITPFLSKQEHLHSISMLDFADGGAKSDKYARDARLLQEQITQLETLKSASHAARKAAKDSGLLNHAPSLITRNTFYLAKTYRDSGAHEQAIATYQKRVSQGGWKEEVWFSLFEIARIKEYLAEPSETIINAYLTAYENRPSRAEALYHLAKYLRSQERYSLAYVYALTAFNTPMTPDLLFISNTVYTWNAADELAIAAYWTGRYQQSIDLCTQLLSNPAVPTDQHPRIQENIQYARDKLNES</sequence>
<dbReference type="InterPro" id="IPR011990">
    <property type="entry name" value="TPR-like_helical_dom_sf"/>
</dbReference>
<accession>A0ABY3T266</accession>
<organism evidence="3 4">
    <name type="scientific">Thiothrix winogradskyi</name>
    <dbReference type="NCBI Taxonomy" id="96472"/>
    <lineage>
        <taxon>Bacteria</taxon>
        <taxon>Pseudomonadati</taxon>
        <taxon>Pseudomonadota</taxon>
        <taxon>Gammaproteobacteria</taxon>
        <taxon>Thiotrichales</taxon>
        <taxon>Thiotrichaceae</taxon>
        <taxon>Thiothrix</taxon>
    </lineage>
</organism>
<dbReference type="RefSeq" id="WP_236500940.1">
    <property type="nucleotide sequence ID" value="NZ_CP091244.1"/>
</dbReference>
<name>A0ABY3T266_9GAMM</name>
<reference evidence="3" key="1">
    <citation type="journal article" date="2022" name="Microorganisms">
        <title>Two New Species of Filamentous Sulfur Bacteria of the Genus Thiothrix, Thiothrix winogradskyi sp. nov. and 'Candidatus Thiothrix sulfatifontis' sp. nov.</title>
        <authorList>
            <person name="Ravin N.V."/>
            <person name="Rossetti S."/>
            <person name="Beletsky A.V."/>
            <person name="Kadnikov V.V."/>
            <person name="Rudenko T.S."/>
            <person name="Smolyakov D.D."/>
            <person name="Moskvitina M.I."/>
            <person name="Gureeva M.V."/>
            <person name="Mardanov A.V."/>
            <person name="Grabovich M.Y."/>
        </authorList>
    </citation>
    <scope>NUCLEOTIDE SEQUENCE</scope>
    <source>
        <strain evidence="3">CT3</strain>
    </source>
</reference>
<dbReference type="Gene3D" id="1.25.40.10">
    <property type="entry name" value="Tetratricopeptide repeat domain"/>
    <property type="match status" value="1"/>
</dbReference>
<keyword evidence="3" id="KW-0328">Glycosyltransferase</keyword>
<evidence type="ECO:0000313" key="4">
    <source>
        <dbReference type="Proteomes" id="UP001054801"/>
    </source>
</evidence>
<comment type="similarity">
    <text evidence="1">Belongs to the glycosyltransferase 2 family. WaaE/KdtX subfamily.</text>
</comment>
<dbReference type="PANTHER" id="PTHR43630:SF2">
    <property type="entry name" value="GLYCOSYLTRANSFERASE"/>
    <property type="match status" value="1"/>
</dbReference>
<dbReference type="InterPro" id="IPR029044">
    <property type="entry name" value="Nucleotide-diphossugar_trans"/>
</dbReference>
<dbReference type="EMBL" id="CP091244">
    <property type="protein sequence ID" value="UJS25639.1"/>
    <property type="molecule type" value="Genomic_DNA"/>
</dbReference>
<dbReference type="Gene3D" id="3.90.550.10">
    <property type="entry name" value="Spore Coat Polysaccharide Biosynthesis Protein SpsA, Chain A"/>
    <property type="match status" value="1"/>
</dbReference>